<feature type="region of interest" description="Disordered" evidence="2">
    <location>
        <begin position="1"/>
        <end position="33"/>
    </location>
</feature>
<feature type="region of interest" description="Disordered" evidence="2">
    <location>
        <begin position="80"/>
        <end position="103"/>
    </location>
</feature>
<gene>
    <name evidence="3" type="ORF">LSALG_LOCUS39821</name>
</gene>
<dbReference type="Proteomes" id="UP001177003">
    <property type="component" value="Chromosome 9"/>
</dbReference>
<organism evidence="3 4">
    <name type="scientific">Lactuca saligna</name>
    <name type="common">Willowleaf lettuce</name>
    <dbReference type="NCBI Taxonomy" id="75948"/>
    <lineage>
        <taxon>Eukaryota</taxon>
        <taxon>Viridiplantae</taxon>
        <taxon>Streptophyta</taxon>
        <taxon>Embryophyta</taxon>
        <taxon>Tracheophyta</taxon>
        <taxon>Spermatophyta</taxon>
        <taxon>Magnoliopsida</taxon>
        <taxon>eudicotyledons</taxon>
        <taxon>Gunneridae</taxon>
        <taxon>Pentapetalae</taxon>
        <taxon>asterids</taxon>
        <taxon>campanulids</taxon>
        <taxon>Asterales</taxon>
        <taxon>Asteraceae</taxon>
        <taxon>Cichorioideae</taxon>
        <taxon>Cichorieae</taxon>
        <taxon>Lactucinae</taxon>
        <taxon>Lactuca</taxon>
    </lineage>
</organism>
<dbReference type="EMBL" id="OX465085">
    <property type="protein sequence ID" value="CAI9301256.1"/>
    <property type="molecule type" value="Genomic_DNA"/>
</dbReference>
<evidence type="ECO:0000256" key="2">
    <source>
        <dbReference type="SAM" id="MobiDB-lite"/>
    </source>
</evidence>
<keyword evidence="4" id="KW-1185">Reference proteome</keyword>
<proteinExistence type="predicted"/>
<feature type="compositionally biased region" description="Polar residues" evidence="2">
    <location>
        <begin position="11"/>
        <end position="25"/>
    </location>
</feature>
<evidence type="ECO:0000313" key="4">
    <source>
        <dbReference type="Proteomes" id="UP001177003"/>
    </source>
</evidence>
<name>A0AA36EL82_LACSI</name>
<sequence>MPHLLYANDGASLSKTSCGNSQSSKSTERTHTLEITKKTAREIIARLESLEEEIRGMKNKGGTRDGDDLEQSFNDAFEGNEDVVYSPQKSNPLNEDDHVEEEKKKEVVARDIVDAENHVPRPAVKEGRPVRQLKPCQYLSSPYVSVQNAPRYRTCGVIHNAQPPPVFVSDPSALFLEPYVNPGCNAPALYMANNLAVFLKHRLHNEKMEARFWDQLFYATEMGFLEEAAFE</sequence>
<reference evidence="3" key="1">
    <citation type="submission" date="2023-04" db="EMBL/GenBank/DDBJ databases">
        <authorList>
            <person name="Vijverberg K."/>
            <person name="Xiong W."/>
            <person name="Schranz E."/>
        </authorList>
    </citation>
    <scope>NUCLEOTIDE SEQUENCE</scope>
</reference>
<evidence type="ECO:0000313" key="3">
    <source>
        <dbReference type="EMBL" id="CAI9301256.1"/>
    </source>
</evidence>
<protein>
    <submittedName>
        <fullName evidence="3">Uncharacterized protein</fullName>
    </submittedName>
</protein>
<feature type="coiled-coil region" evidence="1">
    <location>
        <begin position="33"/>
        <end position="60"/>
    </location>
</feature>
<dbReference type="AlphaFoldDB" id="A0AA36EL82"/>
<evidence type="ECO:0000256" key="1">
    <source>
        <dbReference type="SAM" id="Coils"/>
    </source>
</evidence>
<accession>A0AA36EL82</accession>
<keyword evidence="1" id="KW-0175">Coiled coil</keyword>